<dbReference type="Gene3D" id="3.40.50.720">
    <property type="entry name" value="NAD(P)-binding Rossmann-like Domain"/>
    <property type="match status" value="1"/>
</dbReference>
<feature type="non-terminal residue" evidence="2">
    <location>
        <position position="103"/>
    </location>
</feature>
<organism evidence="2 3">
    <name type="scientific">Pseudomonas brassicae</name>
    <dbReference type="NCBI Taxonomy" id="2708063"/>
    <lineage>
        <taxon>Bacteria</taxon>
        <taxon>Pseudomonadati</taxon>
        <taxon>Pseudomonadota</taxon>
        <taxon>Gammaproteobacteria</taxon>
        <taxon>Pseudomonadales</taxon>
        <taxon>Pseudomonadaceae</taxon>
        <taxon>Pseudomonas</taxon>
    </lineage>
</organism>
<dbReference type="GO" id="GO:0016491">
    <property type="term" value="F:oxidoreductase activity"/>
    <property type="evidence" value="ECO:0007669"/>
    <property type="project" value="UniProtKB-KW"/>
</dbReference>
<dbReference type="EMBL" id="JAAHBU010000048">
    <property type="protein sequence ID" value="NER63308.1"/>
    <property type="molecule type" value="Genomic_DNA"/>
</dbReference>
<dbReference type="PANTHER" id="PTHR43658:SF8">
    <property type="entry name" value="17-BETA-HYDROXYSTEROID DEHYDROGENASE 14-RELATED"/>
    <property type="match status" value="1"/>
</dbReference>
<dbReference type="RefSeq" id="WP_163941828.1">
    <property type="nucleotide sequence ID" value="NZ_JAAHBU010000048.1"/>
</dbReference>
<comment type="caution">
    <text evidence="2">The sequence shown here is derived from an EMBL/GenBank/DDBJ whole genome shotgun (WGS) entry which is preliminary data.</text>
</comment>
<dbReference type="Proteomes" id="UP000482634">
    <property type="component" value="Unassembled WGS sequence"/>
</dbReference>
<keyword evidence="3" id="KW-1185">Reference proteome</keyword>
<reference evidence="2 3" key="1">
    <citation type="submission" date="2020-02" db="EMBL/GenBank/DDBJ databases">
        <title>Broccoli isolated Pseudomonas sp.</title>
        <authorList>
            <person name="Fujikawa T."/>
            <person name="Sawada H."/>
        </authorList>
    </citation>
    <scope>NUCLEOTIDE SEQUENCE [LARGE SCALE GENOMIC DNA]</scope>
    <source>
        <strain evidence="2 3">MAFF212427</strain>
    </source>
</reference>
<sequence>MHIANKNFIVSGAASGLGAATAEMLIAAGARVMLVDLNADAVAAKAAALGDQARFAVADISQEAAAKAAVEAAVSAFGGLHGLVNCAGIVGAEKVLGKQGPHG</sequence>
<dbReference type="SUPFAM" id="SSF51735">
    <property type="entry name" value="NAD(P)-binding Rossmann-fold domains"/>
    <property type="match status" value="1"/>
</dbReference>
<proteinExistence type="predicted"/>
<dbReference type="InterPro" id="IPR002347">
    <property type="entry name" value="SDR_fam"/>
</dbReference>
<accession>A0A6B3NSA5</accession>
<protein>
    <submittedName>
        <fullName evidence="2">SDR family NAD(P)-dependent oxidoreductase</fullName>
    </submittedName>
</protein>
<evidence type="ECO:0000313" key="2">
    <source>
        <dbReference type="EMBL" id="NER63308.1"/>
    </source>
</evidence>
<gene>
    <name evidence="2" type="ORF">G3436_04650</name>
</gene>
<evidence type="ECO:0000256" key="1">
    <source>
        <dbReference type="ARBA" id="ARBA00023002"/>
    </source>
</evidence>
<evidence type="ECO:0000313" key="3">
    <source>
        <dbReference type="Proteomes" id="UP000482634"/>
    </source>
</evidence>
<dbReference type="PANTHER" id="PTHR43658">
    <property type="entry name" value="SHORT-CHAIN DEHYDROGENASE/REDUCTASE"/>
    <property type="match status" value="1"/>
</dbReference>
<dbReference type="InterPro" id="IPR036291">
    <property type="entry name" value="NAD(P)-bd_dom_sf"/>
</dbReference>
<dbReference type="AlphaFoldDB" id="A0A6B3NSA5"/>
<name>A0A6B3NSA5_9PSED</name>
<dbReference type="Pfam" id="PF00106">
    <property type="entry name" value="adh_short"/>
    <property type="match status" value="1"/>
</dbReference>
<keyword evidence="1" id="KW-0560">Oxidoreductase</keyword>